<dbReference type="Proteomes" id="UP000603141">
    <property type="component" value="Unassembled WGS sequence"/>
</dbReference>
<dbReference type="EMBL" id="JAENIJ010000064">
    <property type="protein sequence ID" value="MBK1884604.1"/>
    <property type="molecule type" value="Genomic_DNA"/>
</dbReference>
<evidence type="ECO:0000256" key="1">
    <source>
        <dbReference type="ARBA" id="ARBA00007317"/>
    </source>
</evidence>
<dbReference type="Pfam" id="PF02817">
    <property type="entry name" value="E3_binding"/>
    <property type="match status" value="1"/>
</dbReference>
<comment type="caution">
    <text evidence="4">The sequence shown here is derived from an EMBL/GenBank/DDBJ whole genome shotgun (WGS) entry which is preliminary data.</text>
</comment>
<dbReference type="InterPro" id="IPR036625">
    <property type="entry name" value="E3-bd_dom_sf"/>
</dbReference>
<protein>
    <submittedName>
        <fullName evidence="4">E3 binding domain-containing protein</fullName>
    </submittedName>
</protein>
<evidence type="ECO:0000313" key="4">
    <source>
        <dbReference type="EMBL" id="MBK1884604.1"/>
    </source>
</evidence>
<reference evidence="4" key="1">
    <citation type="submission" date="2021-01" db="EMBL/GenBank/DDBJ databases">
        <title>Modified the classification status of verrucomicrobia.</title>
        <authorList>
            <person name="Feng X."/>
        </authorList>
    </citation>
    <scope>NUCLEOTIDE SEQUENCE</scope>
    <source>
        <strain evidence="4">KCTC 22041</strain>
    </source>
</reference>
<feature type="compositionally biased region" description="Polar residues" evidence="2">
    <location>
        <begin position="53"/>
        <end position="62"/>
    </location>
</feature>
<dbReference type="PROSITE" id="PS51826">
    <property type="entry name" value="PSBD"/>
    <property type="match status" value="1"/>
</dbReference>
<feature type="domain" description="Peripheral subunit-binding (PSBD)" evidence="3">
    <location>
        <begin position="70"/>
        <end position="107"/>
    </location>
</feature>
<evidence type="ECO:0000256" key="2">
    <source>
        <dbReference type="SAM" id="MobiDB-lite"/>
    </source>
</evidence>
<proteinExistence type="inferred from homology"/>
<keyword evidence="5" id="KW-1185">Reference proteome</keyword>
<dbReference type="RefSeq" id="WP_200273952.1">
    <property type="nucleotide sequence ID" value="NZ_JAENIJ010000064.1"/>
</dbReference>
<dbReference type="AlphaFoldDB" id="A0A934SEU7"/>
<dbReference type="InterPro" id="IPR004167">
    <property type="entry name" value="PSBD"/>
</dbReference>
<sequence>MPNYQVIDKRGIPFNGQTLKLGQTFIQPAHGAQVRAWLRFQQIREVKPVEPKQTASGTTATPPAQKPVVDVSDAARKLAEEHSIDLATIKGTGSDGTIIKADVEAAIEAAKN</sequence>
<gene>
    <name evidence="4" type="ORF">JIN85_19465</name>
</gene>
<organism evidence="4 5">
    <name type="scientific">Luteolibacter pohnpeiensis</name>
    <dbReference type="NCBI Taxonomy" id="454153"/>
    <lineage>
        <taxon>Bacteria</taxon>
        <taxon>Pseudomonadati</taxon>
        <taxon>Verrucomicrobiota</taxon>
        <taxon>Verrucomicrobiia</taxon>
        <taxon>Verrucomicrobiales</taxon>
        <taxon>Verrucomicrobiaceae</taxon>
        <taxon>Luteolibacter</taxon>
    </lineage>
</organism>
<dbReference type="SUPFAM" id="SSF47005">
    <property type="entry name" value="Peripheral subunit-binding domain of 2-oxo acid dehydrogenase complex"/>
    <property type="match status" value="1"/>
</dbReference>
<evidence type="ECO:0000259" key="3">
    <source>
        <dbReference type="PROSITE" id="PS51826"/>
    </source>
</evidence>
<dbReference type="GO" id="GO:0016746">
    <property type="term" value="F:acyltransferase activity"/>
    <property type="evidence" value="ECO:0007669"/>
    <property type="project" value="InterPro"/>
</dbReference>
<name>A0A934SEU7_9BACT</name>
<accession>A0A934SEU7</accession>
<feature type="region of interest" description="Disordered" evidence="2">
    <location>
        <begin position="48"/>
        <end position="68"/>
    </location>
</feature>
<comment type="similarity">
    <text evidence="1">Belongs to the 2-oxoacid dehydrogenase family.</text>
</comment>
<dbReference type="Gene3D" id="4.10.320.10">
    <property type="entry name" value="E3-binding domain"/>
    <property type="match status" value="1"/>
</dbReference>
<evidence type="ECO:0000313" key="5">
    <source>
        <dbReference type="Proteomes" id="UP000603141"/>
    </source>
</evidence>